<evidence type="ECO:0000313" key="1">
    <source>
        <dbReference type="EMBL" id="UOG72922.1"/>
    </source>
</evidence>
<reference evidence="1 2" key="1">
    <citation type="submission" date="2022-03" db="EMBL/GenBank/DDBJ databases">
        <title>Hymenobactersp. isolated from the air.</title>
        <authorList>
            <person name="Won M."/>
            <person name="Kwon S.-W."/>
        </authorList>
    </citation>
    <scope>NUCLEOTIDE SEQUENCE [LARGE SCALE GENOMIC DNA]</scope>
    <source>
        <strain evidence="1 2">KACC 21982</strain>
    </source>
</reference>
<protein>
    <submittedName>
        <fullName evidence="1">LPS assembly lipoprotein LptE</fullName>
    </submittedName>
</protein>
<evidence type="ECO:0000313" key="2">
    <source>
        <dbReference type="Proteomes" id="UP000831113"/>
    </source>
</evidence>
<dbReference type="Pfam" id="PF04390">
    <property type="entry name" value="LptE"/>
    <property type="match status" value="1"/>
</dbReference>
<sequence>MTWNKRSGPKSLSSWMLSFSLVFLLALTGCSVYSFSGTNIDPSVKSISISTFQNTSNNGPSSLSQRFTEDFKDYFQRNTSIKQVPRDGDLQFEGEIIAFDYAPAAIQQQDGRDQAGVNRLTIQVRVKFTNTKDPTQDFEQTFQQPEDFPATQDIASINNDPAAVRRVTQRIITDVFNKSVANW</sequence>
<proteinExistence type="predicted"/>
<keyword evidence="2" id="KW-1185">Reference proteome</keyword>
<organism evidence="1 2">
    <name type="scientific">Hymenobacter tibetensis</name>
    <dbReference type="NCBI Taxonomy" id="497967"/>
    <lineage>
        <taxon>Bacteria</taxon>
        <taxon>Pseudomonadati</taxon>
        <taxon>Bacteroidota</taxon>
        <taxon>Cytophagia</taxon>
        <taxon>Cytophagales</taxon>
        <taxon>Hymenobacteraceae</taxon>
        <taxon>Hymenobacter</taxon>
    </lineage>
</organism>
<dbReference type="PROSITE" id="PS51257">
    <property type="entry name" value="PROKAR_LIPOPROTEIN"/>
    <property type="match status" value="1"/>
</dbReference>
<dbReference type="Proteomes" id="UP000831113">
    <property type="component" value="Chromosome"/>
</dbReference>
<dbReference type="EMBL" id="CP094669">
    <property type="protein sequence ID" value="UOG72922.1"/>
    <property type="molecule type" value="Genomic_DNA"/>
</dbReference>
<accession>A0ABY4CS82</accession>
<keyword evidence="1" id="KW-0449">Lipoprotein</keyword>
<dbReference type="InterPro" id="IPR007485">
    <property type="entry name" value="LPS_assembly_LptE"/>
</dbReference>
<name>A0ABY4CS82_9BACT</name>
<gene>
    <name evidence="1" type="primary">lptE</name>
    <name evidence="1" type="ORF">MTX78_12365</name>
</gene>
<dbReference type="RefSeq" id="WP_243794438.1">
    <property type="nucleotide sequence ID" value="NZ_CP094669.1"/>
</dbReference>